<gene>
    <name evidence="1" type="ORF">BJ508DRAFT_364979</name>
</gene>
<name>A0A3N4HRT2_ASCIM</name>
<keyword evidence="2" id="KW-1185">Reference proteome</keyword>
<dbReference type="AlphaFoldDB" id="A0A3N4HRT2"/>
<evidence type="ECO:0000313" key="2">
    <source>
        <dbReference type="Proteomes" id="UP000275078"/>
    </source>
</evidence>
<accession>A0A3N4HRT2</accession>
<organism evidence="1 2">
    <name type="scientific">Ascobolus immersus RN42</name>
    <dbReference type="NCBI Taxonomy" id="1160509"/>
    <lineage>
        <taxon>Eukaryota</taxon>
        <taxon>Fungi</taxon>
        <taxon>Dikarya</taxon>
        <taxon>Ascomycota</taxon>
        <taxon>Pezizomycotina</taxon>
        <taxon>Pezizomycetes</taxon>
        <taxon>Pezizales</taxon>
        <taxon>Ascobolaceae</taxon>
        <taxon>Ascobolus</taxon>
    </lineage>
</organism>
<dbReference type="Proteomes" id="UP000275078">
    <property type="component" value="Unassembled WGS sequence"/>
</dbReference>
<dbReference type="EMBL" id="ML119742">
    <property type="protein sequence ID" value="RPA76555.1"/>
    <property type="molecule type" value="Genomic_DNA"/>
</dbReference>
<proteinExistence type="predicted"/>
<protein>
    <submittedName>
        <fullName evidence="1">Uncharacterized protein</fullName>
    </submittedName>
</protein>
<reference evidence="1 2" key="1">
    <citation type="journal article" date="2018" name="Nat. Ecol. Evol.">
        <title>Pezizomycetes genomes reveal the molecular basis of ectomycorrhizal truffle lifestyle.</title>
        <authorList>
            <person name="Murat C."/>
            <person name="Payen T."/>
            <person name="Noel B."/>
            <person name="Kuo A."/>
            <person name="Morin E."/>
            <person name="Chen J."/>
            <person name="Kohler A."/>
            <person name="Krizsan K."/>
            <person name="Balestrini R."/>
            <person name="Da Silva C."/>
            <person name="Montanini B."/>
            <person name="Hainaut M."/>
            <person name="Levati E."/>
            <person name="Barry K.W."/>
            <person name="Belfiori B."/>
            <person name="Cichocki N."/>
            <person name="Clum A."/>
            <person name="Dockter R.B."/>
            <person name="Fauchery L."/>
            <person name="Guy J."/>
            <person name="Iotti M."/>
            <person name="Le Tacon F."/>
            <person name="Lindquist E.A."/>
            <person name="Lipzen A."/>
            <person name="Malagnac F."/>
            <person name="Mello A."/>
            <person name="Molinier V."/>
            <person name="Miyauchi S."/>
            <person name="Poulain J."/>
            <person name="Riccioni C."/>
            <person name="Rubini A."/>
            <person name="Sitrit Y."/>
            <person name="Splivallo R."/>
            <person name="Traeger S."/>
            <person name="Wang M."/>
            <person name="Zifcakova L."/>
            <person name="Wipf D."/>
            <person name="Zambonelli A."/>
            <person name="Paolocci F."/>
            <person name="Nowrousian M."/>
            <person name="Ottonello S."/>
            <person name="Baldrian P."/>
            <person name="Spatafora J.W."/>
            <person name="Henrissat B."/>
            <person name="Nagy L.G."/>
            <person name="Aury J.M."/>
            <person name="Wincker P."/>
            <person name="Grigoriev I.V."/>
            <person name="Bonfante P."/>
            <person name="Martin F.M."/>
        </authorList>
    </citation>
    <scope>NUCLEOTIDE SEQUENCE [LARGE SCALE GENOMIC DNA]</scope>
    <source>
        <strain evidence="1 2">RN42</strain>
    </source>
</reference>
<evidence type="ECO:0000313" key="1">
    <source>
        <dbReference type="EMBL" id="RPA76555.1"/>
    </source>
</evidence>
<sequence>MPFYQRGTLDPLCERAKFVQESLLLGPQEELIEALNLLLPLMELPLDHLSTANSYIARLINGSKRYDHLYDRITGLSMNHPLMIRTVKLVNKILAASVEFERLLEDIQKDEVRLSILRVGMHQRQEAFGVSSVKMHFKEWWTDSVFLHEQSKENRIVRRWLYRETHLDWFWYLDVVEEIRFLAQDLCELWEELVEFKMGIDAGAVVSRPESDPIMADSLDDHQQLRSRRV</sequence>